<dbReference type="PANTHER" id="PTHR31541">
    <property type="entry name" value="B3 DOMAIN PLANT PROTEIN-RELATED"/>
    <property type="match status" value="1"/>
</dbReference>
<keyword evidence="4" id="KW-0804">Transcription</keyword>
<evidence type="ECO:0000256" key="6">
    <source>
        <dbReference type="SAM" id="MobiDB-lite"/>
    </source>
</evidence>
<feature type="region of interest" description="Disordered" evidence="6">
    <location>
        <begin position="102"/>
        <end position="143"/>
    </location>
</feature>
<comment type="caution">
    <text evidence="7">The sequence shown here is derived from an EMBL/GenBank/DDBJ whole genome shotgun (WGS) entry which is preliminary data.</text>
</comment>
<dbReference type="InterPro" id="IPR015300">
    <property type="entry name" value="DNA-bd_pseudobarrel_sf"/>
</dbReference>
<reference evidence="7 8" key="1">
    <citation type="submission" date="2024-01" db="EMBL/GenBank/DDBJ databases">
        <title>The complete chloroplast genome sequence of Lithospermum erythrorhizon: insights into the phylogenetic relationship among Boraginaceae species and the maternal lineages of purple gromwells.</title>
        <authorList>
            <person name="Okada T."/>
            <person name="Watanabe K."/>
        </authorList>
    </citation>
    <scope>NUCLEOTIDE SEQUENCE [LARGE SCALE GENOMIC DNA]</scope>
</reference>
<evidence type="ECO:0000256" key="4">
    <source>
        <dbReference type="ARBA" id="ARBA00023163"/>
    </source>
</evidence>
<dbReference type="SUPFAM" id="SSF101936">
    <property type="entry name" value="DNA-binding pseudobarrel domain"/>
    <property type="match status" value="1"/>
</dbReference>
<evidence type="ECO:0000256" key="1">
    <source>
        <dbReference type="ARBA" id="ARBA00004123"/>
    </source>
</evidence>
<keyword evidence="3" id="KW-0238">DNA-binding</keyword>
<evidence type="ECO:0000256" key="5">
    <source>
        <dbReference type="ARBA" id="ARBA00023242"/>
    </source>
</evidence>
<evidence type="ECO:0000313" key="7">
    <source>
        <dbReference type="EMBL" id="GAA0169818.1"/>
    </source>
</evidence>
<keyword evidence="8" id="KW-1185">Reference proteome</keyword>
<evidence type="ECO:0008006" key="9">
    <source>
        <dbReference type="Google" id="ProtNLM"/>
    </source>
</evidence>
<dbReference type="EMBL" id="BAABME010006987">
    <property type="protein sequence ID" value="GAA0169818.1"/>
    <property type="molecule type" value="Genomic_DNA"/>
</dbReference>
<accession>A0AAV3R4J3</accession>
<keyword evidence="5" id="KW-0539">Nucleus</keyword>
<dbReference type="InterPro" id="IPR005508">
    <property type="entry name" value="At2g31720-like"/>
</dbReference>
<name>A0AAV3R4J3_LITER</name>
<gene>
    <name evidence="7" type="ORF">LIER_24214</name>
</gene>
<dbReference type="GO" id="GO:0003677">
    <property type="term" value="F:DNA binding"/>
    <property type="evidence" value="ECO:0007669"/>
    <property type="project" value="UniProtKB-KW"/>
</dbReference>
<dbReference type="GO" id="GO:0005634">
    <property type="term" value="C:nucleus"/>
    <property type="evidence" value="ECO:0007669"/>
    <property type="project" value="UniProtKB-SubCell"/>
</dbReference>
<organism evidence="7 8">
    <name type="scientific">Lithospermum erythrorhizon</name>
    <name type="common">Purple gromwell</name>
    <name type="synonym">Lithospermum officinale var. erythrorhizon</name>
    <dbReference type="NCBI Taxonomy" id="34254"/>
    <lineage>
        <taxon>Eukaryota</taxon>
        <taxon>Viridiplantae</taxon>
        <taxon>Streptophyta</taxon>
        <taxon>Embryophyta</taxon>
        <taxon>Tracheophyta</taxon>
        <taxon>Spermatophyta</taxon>
        <taxon>Magnoliopsida</taxon>
        <taxon>eudicotyledons</taxon>
        <taxon>Gunneridae</taxon>
        <taxon>Pentapetalae</taxon>
        <taxon>asterids</taxon>
        <taxon>lamiids</taxon>
        <taxon>Boraginales</taxon>
        <taxon>Boraginaceae</taxon>
        <taxon>Boraginoideae</taxon>
        <taxon>Lithospermeae</taxon>
        <taxon>Lithospermum</taxon>
    </lineage>
</organism>
<dbReference type="Gene3D" id="2.40.330.10">
    <property type="entry name" value="DNA-binding pseudobarrel domain"/>
    <property type="match status" value="1"/>
</dbReference>
<keyword evidence="2" id="KW-0805">Transcription regulation</keyword>
<evidence type="ECO:0000256" key="3">
    <source>
        <dbReference type="ARBA" id="ARBA00023125"/>
    </source>
</evidence>
<dbReference type="Pfam" id="PF03754">
    <property type="entry name" value="At2g31720-like"/>
    <property type="match status" value="1"/>
</dbReference>
<evidence type="ECO:0000256" key="2">
    <source>
        <dbReference type="ARBA" id="ARBA00023015"/>
    </source>
</evidence>
<evidence type="ECO:0000313" key="8">
    <source>
        <dbReference type="Proteomes" id="UP001454036"/>
    </source>
</evidence>
<sequence length="278" mass="32568">MEMKWTNRDEEIVYNLATLCKSDASCLSIPLLASIPHHPKKKRTFRVDMGWVNKPMTFDQEKGVDNELSTMMKGATTCKNSFDNEQEGLIIKLKLSTNIDDPDYVPEKESKINSNNSDNVKNKKRDFNDDDNEPNPPPRMPERFRTRISELVDASRVISKEKLVVQRKLEDSDCNGGQNRFNIPKGKLHEEFLEEHEKSKKIQRVNIIDPSFKHYRIELSKWNQNRPYYVLNGKTWRKIKIRNGLLPGMMMQLWAIRVDDELWFVLVNLTPPSHLLRN</sequence>
<protein>
    <recommendedName>
        <fullName evidence="9">B3 domain-containing protein</fullName>
    </recommendedName>
</protein>
<dbReference type="Proteomes" id="UP001454036">
    <property type="component" value="Unassembled WGS sequence"/>
</dbReference>
<proteinExistence type="predicted"/>
<comment type="subcellular location">
    <subcellularLocation>
        <location evidence="1">Nucleus</location>
    </subcellularLocation>
</comment>
<dbReference type="AlphaFoldDB" id="A0AAV3R4J3"/>
<dbReference type="PANTHER" id="PTHR31541:SF25">
    <property type="entry name" value="GAMMA-GLIADIN B"/>
    <property type="match status" value="1"/>
</dbReference>